<dbReference type="EMBL" id="WUEZ01000058">
    <property type="protein sequence ID" value="NEI38532.1"/>
    <property type="molecule type" value="Genomic_DNA"/>
</dbReference>
<feature type="region of interest" description="Disordered" evidence="1">
    <location>
        <begin position="548"/>
        <end position="569"/>
    </location>
</feature>
<dbReference type="AlphaFoldDB" id="A0A6P0BKK6"/>
<feature type="domain" description="Bartonella effector protein BID" evidence="2">
    <location>
        <begin position="65"/>
        <end position="145"/>
    </location>
</feature>
<sequence length="569" mass="62783">AKLWERAGVALGFAIERERRVAYSEQRTQPQPVSEADVAGGRYLIAPTTVFARAVAEDARLAQLASPAWKEREAILRPLLEKIYRDPDAALSALNALSSDMSIEPRRLADDLAAAPDRLGRLRGSDLIVDGRAARDERSNATAALLELIPLARAHATEFRRNAERFGFREQQRRTHMSLPIPALSKTAMARLTEIEAVRRQGGDDAYKKAFALAAEDRSIVQEVKAVSEALSARFGWSAFTSKADAVAERNMIERMPEDLASIRGEKLTRLFEAVKRFADEQHLVERRDRSKIVAAASADQGMEADKENAAVLPMLAAVTEFKTPIDEEARSRALATPLYRQQRAALAAVASTIWRDPARAVGKIEDLLAKGFAGERIAAAVANDPAAYGALRGSDRLMDRMLAAGRERKEATQAVPEAGARLRALGSAYVNVLDTERQAIVEERRRMAVAIPGLSKAAEEALMRLAAEAKNNGRKLRAHAASPDPDIRREFAAVSRSLDERFGRNAILHGEKDLINRVPHAQRHAFEAMQERLIVLQQAVRRESSEQIISERRQRAVSRGRGIDMNGL</sequence>
<dbReference type="InterPro" id="IPR041533">
    <property type="entry name" value="Bep_BID"/>
</dbReference>
<proteinExistence type="predicted"/>
<gene>
    <name evidence="3" type="ORF">GR204_32070</name>
</gene>
<feature type="non-terminal residue" evidence="3">
    <location>
        <position position="1"/>
    </location>
</feature>
<protein>
    <submittedName>
        <fullName evidence="3">Ti-type conjugative transfer relaxase TraA</fullName>
    </submittedName>
</protein>
<dbReference type="Proteomes" id="UP000471560">
    <property type="component" value="Unassembled WGS sequence"/>
</dbReference>
<organism evidence="3 4">
    <name type="scientific">Rhizobium leguminosarum</name>
    <dbReference type="NCBI Taxonomy" id="384"/>
    <lineage>
        <taxon>Bacteria</taxon>
        <taxon>Pseudomonadati</taxon>
        <taxon>Pseudomonadota</taxon>
        <taxon>Alphaproteobacteria</taxon>
        <taxon>Hyphomicrobiales</taxon>
        <taxon>Rhizobiaceae</taxon>
        <taxon>Rhizobium/Agrobacterium group</taxon>
        <taxon>Rhizobium</taxon>
    </lineage>
</organism>
<evidence type="ECO:0000313" key="4">
    <source>
        <dbReference type="Proteomes" id="UP000471560"/>
    </source>
</evidence>
<evidence type="ECO:0000256" key="1">
    <source>
        <dbReference type="SAM" id="MobiDB-lite"/>
    </source>
</evidence>
<dbReference type="Pfam" id="PF17841">
    <property type="entry name" value="Bep_C_terminal"/>
    <property type="match status" value="2"/>
</dbReference>
<evidence type="ECO:0000313" key="3">
    <source>
        <dbReference type="EMBL" id="NEI38532.1"/>
    </source>
</evidence>
<feature type="domain" description="Bartonella effector protein BID" evidence="2">
    <location>
        <begin position="336"/>
        <end position="426"/>
    </location>
</feature>
<accession>A0A6P0BKK6</accession>
<dbReference type="RefSeq" id="WP_204340474.1">
    <property type="nucleotide sequence ID" value="NZ_WUEZ01000058.1"/>
</dbReference>
<name>A0A6P0BKK6_RHILE</name>
<reference evidence="3 4" key="1">
    <citation type="submission" date="2019-12" db="EMBL/GenBank/DDBJ databases">
        <title>Rhizobium genotypes associated with high levels of biological nitrogen fixation by grain legumes in a temperate-maritime cropping system.</title>
        <authorList>
            <person name="Maluk M."/>
            <person name="Francesc Ferrando Molina F."/>
            <person name="Lopez Del Egido L."/>
            <person name="Lafos M."/>
            <person name="Langarica-Fuentes A."/>
            <person name="Gebre Yohannes G."/>
            <person name="Young M.W."/>
            <person name="Martin P."/>
            <person name="Gantlett R."/>
            <person name="Kenicer G."/>
            <person name="Hawes C."/>
            <person name="Begg G.S."/>
            <person name="Quilliam R.S."/>
            <person name="Squire G.R."/>
            <person name="Poole P.S."/>
            <person name="Young P.W."/>
            <person name="Iannetta P.M."/>
            <person name="James E.K."/>
        </authorList>
    </citation>
    <scope>NUCLEOTIDE SEQUENCE [LARGE SCALE GENOMIC DNA]</scope>
    <source>
        <strain evidence="3 4">JHI1096</strain>
    </source>
</reference>
<comment type="caution">
    <text evidence="3">The sequence shown here is derived from an EMBL/GenBank/DDBJ whole genome shotgun (WGS) entry which is preliminary data.</text>
</comment>
<evidence type="ECO:0000259" key="2">
    <source>
        <dbReference type="Pfam" id="PF17841"/>
    </source>
</evidence>